<gene>
    <name evidence="2" type="ORF">BGE01nite_11980</name>
</gene>
<dbReference type="EMBL" id="BKAG01000006">
    <property type="protein sequence ID" value="GEP41907.1"/>
    <property type="molecule type" value="Genomic_DNA"/>
</dbReference>
<comment type="caution">
    <text evidence="2">The sequence shown here is derived from an EMBL/GenBank/DDBJ whole genome shotgun (WGS) entry which is preliminary data.</text>
</comment>
<evidence type="ECO:0000256" key="1">
    <source>
        <dbReference type="SAM" id="Phobius"/>
    </source>
</evidence>
<organism evidence="2 3">
    <name type="scientific">Brevifollis gellanilyticus</name>
    <dbReference type="NCBI Taxonomy" id="748831"/>
    <lineage>
        <taxon>Bacteria</taxon>
        <taxon>Pseudomonadati</taxon>
        <taxon>Verrucomicrobiota</taxon>
        <taxon>Verrucomicrobiia</taxon>
        <taxon>Verrucomicrobiales</taxon>
        <taxon>Verrucomicrobiaceae</taxon>
    </lineage>
</organism>
<dbReference type="Proteomes" id="UP000321577">
    <property type="component" value="Unassembled WGS sequence"/>
</dbReference>
<feature type="transmembrane region" description="Helical" evidence="1">
    <location>
        <begin position="6"/>
        <end position="28"/>
    </location>
</feature>
<dbReference type="AlphaFoldDB" id="A0A512M599"/>
<keyword evidence="1" id="KW-0472">Membrane</keyword>
<keyword evidence="1" id="KW-0812">Transmembrane</keyword>
<evidence type="ECO:0000313" key="2">
    <source>
        <dbReference type="EMBL" id="GEP41907.1"/>
    </source>
</evidence>
<keyword evidence="3" id="KW-1185">Reference proteome</keyword>
<dbReference type="RefSeq" id="WP_146849426.1">
    <property type="nucleotide sequence ID" value="NZ_BKAG01000006.1"/>
</dbReference>
<keyword evidence="1" id="KW-1133">Transmembrane helix</keyword>
<accession>A0A512M599</accession>
<evidence type="ECO:0000313" key="3">
    <source>
        <dbReference type="Proteomes" id="UP000321577"/>
    </source>
</evidence>
<proteinExistence type="predicted"/>
<sequence length="149" mass="16357">MNATLSPSFWIMSLMSMASLGISLTLLVKDEPKGDDVKPAAPAQVTTSAVIPHLQLPPAMEAPMLSLPETPLLKPTMPGKISPENLAKMRRANFSRMRLDETMMNGELDRTKYVPAGATDPDSMWRGQVDRANRTLQETGMGHLNLRGR</sequence>
<reference evidence="2 3" key="1">
    <citation type="submission" date="2019-07" db="EMBL/GenBank/DDBJ databases">
        <title>Whole genome shotgun sequence of Brevifollis gellanilyticus NBRC 108608.</title>
        <authorList>
            <person name="Hosoyama A."/>
            <person name="Uohara A."/>
            <person name="Ohji S."/>
            <person name="Ichikawa N."/>
        </authorList>
    </citation>
    <scope>NUCLEOTIDE SEQUENCE [LARGE SCALE GENOMIC DNA]</scope>
    <source>
        <strain evidence="2 3">NBRC 108608</strain>
    </source>
</reference>
<protein>
    <submittedName>
        <fullName evidence="2">Uncharacterized protein</fullName>
    </submittedName>
</protein>
<name>A0A512M599_9BACT</name>